<proteinExistence type="predicted"/>
<protein>
    <recommendedName>
        <fullName evidence="5">Phosphoglycerate mutase</fullName>
    </recommendedName>
</protein>
<dbReference type="InterPro" id="IPR001345">
    <property type="entry name" value="PG/BPGM_mutase_AS"/>
</dbReference>
<accession>A0ABQ9NUG7</accession>
<name>A0ABQ9NUG7_9PEZI</name>
<feature type="region of interest" description="Disordered" evidence="2">
    <location>
        <begin position="351"/>
        <end position="371"/>
    </location>
</feature>
<dbReference type="InterPro" id="IPR029033">
    <property type="entry name" value="His_PPase_superfam"/>
</dbReference>
<dbReference type="InterPro" id="IPR051695">
    <property type="entry name" value="Phosphoglycerate_Mutase"/>
</dbReference>
<dbReference type="CDD" id="cd07067">
    <property type="entry name" value="HP_PGM_like"/>
    <property type="match status" value="1"/>
</dbReference>
<reference evidence="3" key="1">
    <citation type="submission" date="2022-10" db="EMBL/GenBank/DDBJ databases">
        <title>Culturing micro-colonial fungi from biological soil crusts in the Mojave desert and describing Neophaeococcomyces mojavensis, and introducing the new genera and species Taxawa tesnikishii.</title>
        <authorList>
            <person name="Kurbessoian T."/>
            <person name="Stajich J.E."/>
        </authorList>
    </citation>
    <scope>NUCLEOTIDE SEQUENCE</scope>
    <source>
        <strain evidence="3">TK_1</strain>
    </source>
</reference>
<dbReference type="Proteomes" id="UP001172684">
    <property type="component" value="Unassembled WGS sequence"/>
</dbReference>
<dbReference type="EMBL" id="JAPDRL010000034">
    <property type="protein sequence ID" value="KAJ9664909.1"/>
    <property type="molecule type" value="Genomic_DNA"/>
</dbReference>
<feature type="region of interest" description="Disordered" evidence="2">
    <location>
        <begin position="112"/>
        <end position="136"/>
    </location>
</feature>
<dbReference type="Gene3D" id="3.40.50.1240">
    <property type="entry name" value="Phosphoglycerate mutase-like"/>
    <property type="match status" value="1"/>
</dbReference>
<organism evidence="3 4">
    <name type="scientific">Coniosporium apollinis</name>
    <dbReference type="NCBI Taxonomy" id="61459"/>
    <lineage>
        <taxon>Eukaryota</taxon>
        <taxon>Fungi</taxon>
        <taxon>Dikarya</taxon>
        <taxon>Ascomycota</taxon>
        <taxon>Pezizomycotina</taxon>
        <taxon>Dothideomycetes</taxon>
        <taxon>Dothideomycetes incertae sedis</taxon>
        <taxon>Coniosporium</taxon>
    </lineage>
</organism>
<dbReference type="PROSITE" id="PS00175">
    <property type="entry name" value="PG_MUTASE"/>
    <property type="match status" value="1"/>
</dbReference>
<evidence type="ECO:0000256" key="1">
    <source>
        <dbReference type="ARBA" id="ARBA00022801"/>
    </source>
</evidence>
<evidence type="ECO:0000313" key="3">
    <source>
        <dbReference type="EMBL" id="KAJ9664909.1"/>
    </source>
</evidence>
<keyword evidence="4" id="KW-1185">Reference proteome</keyword>
<sequence>MVTLLLIRHGETVDNIAGVYAGRRDSQLTNHGIEQANRLGRYLNAERVALTHIFSSTLQRAFKTAELVRTAQACSGLPSADQSQLKVIRLPVLVEKDFGFYEGRPFNGRFRDANKSENRVHHDAHRADPGSEDVESIESKESMAKRMDSFLDEHLLPIFNIDSPSRDPVIAIVSHGIILSVLWRRLLLRLPGSSVKFDPELQAKQKIVALEHLGGWSNTGYLLVHLSKSVAKATSTSVKEAVDEYTLMPANVLPTSGVSAGNAPSCHTVTTNLNPQTEDTQLADGFASRMQVAKPVTLAGWSATIKVVNGKEHLIGFKRARGGLGSAKHDESQTTITSFFKKRKFDSIDEGLVGGRGSTRTKSHEPFRSNG</sequence>
<feature type="compositionally biased region" description="Basic and acidic residues" evidence="2">
    <location>
        <begin position="362"/>
        <end position="371"/>
    </location>
</feature>
<evidence type="ECO:0000256" key="2">
    <source>
        <dbReference type="SAM" id="MobiDB-lite"/>
    </source>
</evidence>
<dbReference type="SUPFAM" id="SSF53254">
    <property type="entry name" value="Phosphoglycerate mutase-like"/>
    <property type="match status" value="1"/>
</dbReference>
<dbReference type="Pfam" id="PF00300">
    <property type="entry name" value="His_Phos_1"/>
    <property type="match status" value="1"/>
</dbReference>
<dbReference type="SMART" id="SM00855">
    <property type="entry name" value="PGAM"/>
    <property type="match status" value="1"/>
</dbReference>
<evidence type="ECO:0000313" key="4">
    <source>
        <dbReference type="Proteomes" id="UP001172684"/>
    </source>
</evidence>
<dbReference type="InterPro" id="IPR013078">
    <property type="entry name" value="His_Pase_superF_clade-1"/>
</dbReference>
<comment type="caution">
    <text evidence="3">The sequence shown here is derived from an EMBL/GenBank/DDBJ whole genome shotgun (WGS) entry which is preliminary data.</text>
</comment>
<dbReference type="PANTHER" id="PTHR46517">
    <property type="entry name" value="FRUCTOSE-2,6-BISPHOSPHATASE TIGAR"/>
    <property type="match status" value="1"/>
</dbReference>
<gene>
    <name evidence="3" type="ORF">H2201_004961</name>
</gene>
<feature type="compositionally biased region" description="Basic and acidic residues" evidence="2">
    <location>
        <begin position="112"/>
        <end position="129"/>
    </location>
</feature>
<keyword evidence="1" id="KW-0378">Hydrolase</keyword>
<evidence type="ECO:0008006" key="5">
    <source>
        <dbReference type="Google" id="ProtNLM"/>
    </source>
</evidence>
<dbReference type="PANTHER" id="PTHR46517:SF1">
    <property type="entry name" value="FRUCTOSE-2,6-BISPHOSPHATASE TIGAR"/>
    <property type="match status" value="1"/>
</dbReference>